<keyword evidence="4" id="KW-1185">Reference proteome</keyword>
<evidence type="ECO:0000313" key="3">
    <source>
        <dbReference type="EMBL" id="PYI66936.1"/>
    </source>
</evidence>
<accession>A0A2V5LXA4</accession>
<keyword evidence="2" id="KW-0472">Membrane</keyword>
<proteinExistence type="predicted"/>
<dbReference type="AlphaFoldDB" id="A0A2V5LXA4"/>
<dbReference type="Proteomes" id="UP000247832">
    <property type="component" value="Unassembled WGS sequence"/>
</dbReference>
<sequence>MRTIRPAWLVVATIVLAVAGWTTTELTSRASLALPVLPLSSLATMGLIAVVCLVLGLKVRRWRDGHRDRVLDPLVAARTLVLAQACAYAGAVLLGWHLGILVDQLPTIPLRGDLGPIWDIVAMAGGGIVMMVVGLVVERFCKLPPDDSDSTSVPREKPEGHGEEEFA</sequence>
<feature type="transmembrane region" description="Helical" evidence="2">
    <location>
        <begin position="75"/>
        <end position="97"/>
    </location>
</feature>
<keyword evidence="2" id="KW-1133">Transmembrane helix</keyword>
<gene>
    <name evidence="3" type="ORF">CVV68_12660</name>
</gene>
<evidence type="ECO:0000256" key="1">
    <source>
        <dbReference type="SAM" id="MobiDB-lite"/>
    </source>
</evidence>
<feature type="compositionally biased region" description="Basic and acidic residues" evidence="1">
    <location>
        <begin position="154"/>
        <end position="167"/>
    </location>
</feature>
<dbReference type="InterPro" id="IPR021517">
    <property type="entry name" value="DUF3180"/>
</dbReference>
<dbReference type="Pfam" id="PF11377">
    <property type="entry name" value="DUF3180"/>
    <property type="match status" value="1"/>
</dbReference>
<feature type="transmembrane region" description="Helical" evidence="2">
    <location>
        <begin position="32"/>
        <end position="55"/>
    </location>
</feature>
<feature type="transmembrane region" description="Helical" evidence="2">
    <location>
        <begin position="117"/>
        <end position="137"/>
    </location>
</feature>
<dbReference type="OrthoDB" id="3257239at2"/>
<feature type="region of interest" description="Disordered" evidence="1">
    <location>
        <begin position="146"/>
        <end position="167"/>
    </location>
</feature>
<comment type="caution">
    <text evidence="3">The sequence shown here is derived from an EMBL/GenBank/DDBJ whole genome shotgun (WGS) entry which is preliminary data.</text>
</comment>
<name>A0A2V5LXA4_9MICC</name>
<keyword evidence="2" id="KW-0812">Transmembrane</keyword>
<protein>
    <submittedName>
        <fullName evidence="3">DUF3180 domain-containing protein</fullName>
    </submittedName>
</protein>
<dbReference type="EMBL" id="QJVD01000012">
    <property type="protein sequence ID" value="PYI66936.1"/>
    <property type="molecule type" value="Genomic_DNA"/>
</dbReference>
<evidence type="ECO:0000256" key="2">
    <source>
        <dbReference type="SAM" id="Phobius"/>
    </source>
</evidence>
<dbReference type="RefSeq" id="WP_110501366.1">
    <property type="nucleotide sequence ID" value="NZ_QJVD01000012.1"/>
</dbReference>
<evidence type="ECO:0000313" key="4">
    <source>
        <dbReference type="Proteomes" id="UP000247832"/>
    </source>
</evidence>
<organism evidence="3 4">
    <name type="scientific">Arthrobacter livingstonensis</name>
    <dbReference type="NCBI Taxonomy" id="670078"/>
    <lineage>
        <taxon>Bacteria</taxon>
        <taxon>Bacillati</taxon>
        <taxon>Actinomycetota</taxon>
        <taxon>Actinomycetes</taxon>
        <taxon>Micrococcales</taxon>
        <taxon>Micrococcaceae</taxon>
        <taxon>Arthrobacter</taxon>
    </lineage>
</organism>
<reference evidence="3 4" key="1">
    <citation type="submission" date="2018-05" db="EMBL/GenBank/DDBJ databases">
        <title>Genetic diversity of glacier-inhabiting Cryobacterium bacteria in China and description of Cryobacterium mengkeensis sp. nov. and Arthrobacter glacialis sp. nov.</title>
        <authorList>
            <person name="Liu Q."/>
            <person name="Xin Y.-H."/>
        </authorList>
    </citation>
    <scope>NUCLEOTIDE SEQUENCE [LARGE SCALE GENOMIC DNA]</scope>
    <source>
        <strain evidence="3 4">LI2</strain>
    </source>
</reference>